<feature type="signal peptide" evidence="1">
    <location>
        <begin position="1"/>
        <end position="27"/>
    </location>
</feature>
<sequence>MVLKTEFKKTVWATLLLISFFSFQINAQQKTYCNPINIDYGYTPIPNFAEQGKHRATADPVIVNFKGKYFLFSTNQWGYWWSDDMLNWNFISRKFLLPQHKVYDELCAPAVFAMKDELYVIGSTHNPTFPIWKSKNPTKDEWEIAVDSLKVGAWDPGFLYDNELDKLFLYWGSSNEYPLLGTEINTKTLQSDGLVKPLISLHPEDHGWERFGEYNDNTFLQPFMEGAWVTKYHNKYYLQYGAPATEFSGYADGVYVSESPLDGFAYQSHNPFAYKPGGFARGAGHGATYQDNFGNWWHVSTVILGVKNNFERRIGIWPAGFDKDDVLFCNTAYGDYPTFLPTKNANHIDGLFSGWMLLNYNKPVQVSSTLGGFQANNAVDENMKSYWSAKTGAKGEWIQTDLGEISTINAIQLNYADQDVAFLGKTLDKFHQYKIYSSNDGKRWKLLVDKSENKTDVPHEYVELEKPIKTRYLKLENIAMPTGKFALSGFRVFGFGNGEKPKEVEKFIVLRADPKKYGERRSSWIKWQQNNDADGYVIYFGKSPDKLYGSIMVYGVNDYFFTGMDRTDTYYFQIEAFNNNGISKRSPIVISE</sequence>
<gene>
    <name evidence="3" type="ORF">SAMN04488111_2571</name>
</gene>
<evidence type="ECO:0000259" key="2">
    <source>
        <dbReference type="PROSITE" id="PS50022"/>
    </source>
</evidence>
<dbReference type="Proteomes" id="UP000198412">
    <property type="component" value="Unassembled WGS sequence"/>
</dbReference>
<keyword evidence="4" id="KW-1185">Reference proteome</keyword>
<dbReference type="RefSeq" id="WP_089378841.1">
    <property type="nucleotide sequence ID" value="NZ_FZNX01000004.1"/>
</dbReference>
<dbReference type="EMBL" id="FZNX01000004">
    <property type="protein sequence ID" value="SNR70285.1"/>
    <property type="molecule type" value="Genomic_DNA"/>
</dbReference>
<organism evidence="3 4">
    <name type="scientific">Lutibacter flavus</name>
    <dbReference type="NCBI Taxonomy" id="691689"/>
    <lineage>
        <taxon>Bacteria</taxon>
        <taxon>Pseudomonadati</taxon>
        <taxon>Bacteroidota</taxon>
        <taxon>Flavobacteriia</taxon>
        <taxon>Flavobacteriales</taxon>
        <taxon>Flavobacteriaceae</taxon>
        <taxon>Lutibacter</taxon>
    </lineage>
</organism>
<feature type="chain" id="PRO_5012127567" evidence="1">
    <location>
        <begin position="28"/>
        <end position="592"/>
    </location>
</feature>
<dbReference type="InterPro" id="IPR008979">
    <property type="entry name" value="Galactose-bd-like_sf"/>
</dbReference>
<dbReference type="InterPro" id="IPR023296">
    <property type="entry name" value="Glyco_hydro_beta-prop_sf"/>
</dbReference>
<dbReference type="InterPro" id="IPR013783">
    <property type="entry name" value="Ig-like_fold"/>
</dbReference>
<dbReference type="AlphaFoldDB" id="A0A238YGG3"/>
<dbReference type="Gene3D" id="2.115.10.20">
    <property type="entry name" value="Glycosyl hydrolase domain, family 43"/>
    <property type="match status" value="1"/>
</dbReference>
<feature type="domain" description="F5/8 type C" evidence="2">
    <location>
        <begin position="345"/>
        <end position="497"/>
    </location>
</feature>
<dbReference type="Gene3D" id="2.60.40.10">
    <property type="entry name" value="Immunoglobulins"/>
    <property type="match status" value="1"/>
</dbReference>
<protein>
    <submittedName>
        <fullName evidence="3">F5/8 type C domain-containing protein</fullName>
    </submittedName>
</protein>
<dbReference type="SUPFAM" id="SSF75005">
    <property type="entry name" value="Arabinanase/levansucrase/invertase"/>
    <property type="match status" value="1"/>
</dbReference>
<dbReference type="SUPFAM" id="SSF49785">
    <property type="entry name" value="Galactose-binding domain-like"/>
    <property type="match status" value="1"/>
</dbReference>
<proteinExistence type="predicted"/>
<accession>A0A238YGG3</accession>
<name>A0A238YGG3_9FLAO</name>
<evidence type="ECO:0000313" key="4">
    <source>
        <dbReference type="Proteomes" id="UP000198412"/>
    </source>
</evidence>
<dbReference type="InterPro" id="IPR036116">
    <property type="entry name" value="FN3_sf"/>
</dbReference>
<evidence type="ECO:0000313" key="3">
    <source>
        <dbReference type="EMBL" id="SNR70285.1"/>
    </source>
</evidence>
<keyword evidence="1" id="KW-0732">Signal</keyword>
<dbReference type="PROSITE" id="PS50022">
    <property type="entry name" value="FA58C_3"/>
    <property type="match status" value="1"/>
</dbReference>
<dbReference type="Gene3D" id="2.60.120.260">
    <property type="entry name" value="Galactose-binding domain-like"/>
    <property type="match status" value="1"/>
</dbReference>
<dbReference type="Pfam" id="PF00754">
    <property type="entry name" value="F5_F8_type_C"/>
    <property type="match status" value="1"/>
</dbReference>
<dbReference type="SUPFAM" id="SSF49265">
    <property type="entry name" value="Fibronectin type III"/>
    <property type="match status" value="1"/>
</dbReference>
<evidence type="ECO:0000256" key="1">
    <source>
        <dbReference type="SAM" id="SignalP"/>
    </source>
</evidence>
<dbReference type="InterPro" id="IPR000421">
    <property type="entry name" value="FA58C"/>
</dbReference>
<dbReference type="CDD" id="cd08982">
    <property type="entry name" value="GH43-like"/>
    <property type="match status" value="1"/>
</dbReference>
<dbReference type="OrthoDB" id="9801455at2"/>
<reference evidence="4" key="1">
    <citation type="submission" date="2017-06" db="EMBL/GenBank/DDBJ databases">
        <authorList>
            <person name="Varghese N."/>
            <person name="Submissions S."/>
        </authorList>
    </citation>
    <scope>NUCLEOTIDE SEQUENCE [LARGE SCALE GENOMIC DNA]</scope>
    <source>
        <strain evidence="4">DSM 27993</strain>
    </source>
</reference>